<dbReference type="PANTHER" id="PTHR34072">
    <property type="entry name" value="ENZYMATIC POLYPROTEIN-RELATED"/>
    <property type="match status" value="1"/>
</dbReference>
<dbReference type="FunFam" id="3.10.20.370:FF:000001">
    <property type="entry name" value="Retrovirus-related Pol polyprotein from transposon 17.6-like protein"/>
    <property type="match status" value="1"/>
</dbReference>
<dbReference type="STRING" id="57577.A0A2K3NRA0"/>
<dbReference type="SUPFAM" id="SSF56672">
    <property type="entry name" value="DNA/RNA polymerases"/>
    <property type="match status" value="1"/>
</dbReference>
<dbReference type="Gene3D" id="3.30.70.270">
    <property type="match status" value="1"/>
</dbReference>
<dbReference type="InterPro" id="IPR043128">
    <property type="entry name" value="Rev_trsase/Diguanyl_cyclase"/>
</dbReference>
<gene>
    <name evidence="2" type="ORF">L195_g002019</name>
</gene>
<evidence type="ECO:0000313" key="3">
    <source>
        <dbReference type="Proteomes" id="UP000236291"/>
    </source>
</evidence>
<proteinExistence type="predicted"/>
<sequence>MELGGIEMVLGMDWLASLGNIEANFKKLILKWEQEGNISESHDENIARQSAVCQSKEVFIWSEADKVSGTFDLWRRVSVDPKKIEDMLKWPKPKDIKGQRVFLGLTGYYRKFVKNYGRIAWPSTQLLKKDNVCWNDESQFAFEQLKLAMTTVSVLAVPNFEKEFIVEVDASCTGIRAVLMQEGRPVAYMSQTLSDRAQKKSVYERKLMAIVLAIQKWRPYILGRHFQVHTDKKSLRFLTKQRVMGDEQQKWTSKLLGYDFDIKYKPGKENSAADALSRQMLYATLTTVQCEAWEGLEDEVQAETDHSRADG</sequence>
<dbReference type="EMBL" id="ASHM01000864">
    <property type="protein sequence ID" value="PNY05566.1"/>
    <property type="molecule type" value="Genomic_DNA"/>
</dbReference>
<feature type="domain" description="Reverse transcriptase/retrotransposon-derived protein RNase H-like" evidence="1">
    <location>
        <begin position="134"/>
        <end position="228"/>
    </location>
</feature>
<dbReference type="InterPro" id="IPR043502">
    <property type="entry name" value="DNA/RNA_pol_sf"/>
</dbReference>
<dbReference type="InterPro" id="IPR041577">
    <property type="entry name" value="RT_RNaseH_2"/>
</dbReference>
<name>A0A2K3NRA0_TRIPR</name>
<dbReference type="AlphaFoldDB" id="A0A2K3NRA0"/>
<dbReference type="Proteomes" id="UP000236291">
    <property type="component" value="Unassembled WGS sequence"/>
</dbReference>
<dbReference type="FunFam" id="3.30.70.270:FF:000020">
    <property type="entry name" value="Transposon Tf2-6 polyprotein-like Protein"/>
    <property type="match status" value="1"/>
</dbReference>
<protein>
    <submittedName>
        <fullName evidence="2">Retrotransposon-related protein</fullName>
    </submittedName>
</protein>
<accession>A0A2K3NRA0</accession>
<dbReference type="PANTHER" id="PTHR34072:SF55">
    <property type="entry name" value="DNA_RNA POLYMERASES SUPERFAMILY PROTEIN"/>
    <property type="match status" value="1"/>
</dbReference>
<comment type="caution">
    <text evidence="2">The sequence shown here is derived from an EMBL/GenBank/DDBJ whole genome shotgun (WGS) entry which is preliminary data.</text>
</comment>
<evidence type="ECO:0000313" key="2">
    <source>
        <dbReference type="EMBL" id="PNY05566.1"/>
    </source>
</evidence>
<reference evidence="2 3" key="1">
    <citation type="journal article" date="2014" name="Am. J. Bot.">
        <title>Genome assembly and annotation for red clover (Trifolium pratense; Fabaceae).</title>
        <authorList>
            <person name="Istvanek J."/>
            <person name="Jaros M."/>
            <person name="Krenek A."/>
            <person name="Repkova J."/>
        </authorList>
    </citation>
    <scope>NUCLEOTIDE SEQUENCE [LARGE SCALE GENOMIC DNA]</scope>
    <source>
        <strain evidence="3">cv. Tatra</strain>
        <tissue evidence="2">Young leaves</tissue>
    </source>
</reference>
<dbReference type="Gene3D" id="3.10.20.370">
    <property type="match status" value="1"/>
</dbReference>
<dbReference type="Pfam" id="PF17919">
    <property type="entry name" value="RT_RNaseH_2"/>
    <property type="match status" value="1"/>
</dbReference>
<reference evidence="2 3" key="2">
    <citation type="journal article" date="2017" name="Front. Plant Sci.">
        <title>Gene Classification and Mining of Molecular Markers Useful in Red Clover (Trifolium pratense) Breeding.</title>
        <authorList>
            <person name="Istvanek J."/>
            <person name="Dluhosova J."/>
            <person name="Dluhos P."/>
            <person name="Patkova L."/>
            <person name="Nedelnik J."/>
            <person name="Repkova J."/>
        </authorList>
    </citation>
    <scope>NUCLEOTIDE SEQUENCE [LARGE SCALE GENOMIC DNA]</scope>
    <source>
        <strain evidence="3">cv. Tatra</strain>
        <tissue evidence="2">Young leaves</tissue>
    </source>
</reference>
<evidence type="ECO:0000259" key="1">
    <source>
        <dbReference type="Pfam" id="PF17919"/>
    </source>
</evidence>
<organism evidence="2 3">
    <name type="scientific">Trifolium pratense</name>
    <name type="common">Red clover</name>
    <dbReference type="NCBI Taxonomy" id="57577"/>
    <lineage>
        <taxon>Eukaryota</taxon>
        <taxon>Viridiplantae</taxon>
        <taxon>Streptophyta</taxon>
        <taxon>Embryophyta</taxon>
        <taxon>Tracheophyta</taxon>
        <taxon>Spermatophyta</taxon>
        <taxon>Magnoliopsida</taxon>
        <taxon>eudicotyledons</taxon>
        <taxon>Gunneridae</taxon>
        <taxon>Pentapetalae</taxon>
        <taxon>rosids</taxon>
        <taxon>fabids</taxon>
        <taxon>Fabales</taxon>
        <taxon>Fabaceae</taxon>
        <taxon>Papilionoideae</taxon>
        <taxon>50 kb inversion clade</taxon>
        <taxon>NPAAA clade</taxon>
        <taxon>Hologalegina</taxon>
        <taxon>IRL clade</taxon>
        <taxon>Trifolieae</taxon>
        <taxon>Trifolium</taxon>
    </lineage>
</organism>
<dbReference type="CDD" id="cd09274">
    <property type="entry name" value="RNase_HI_RT_Ty3"/>
    <property type="match status" value="1"/>
</dbReference>